<keyword evidence="1 5" id="KW-0853">WD repeat</keyword>
<evidence type="ECO:0000256" key="4">
    <source>
        <dbReference type="ARBA" id="ARBA00040563"/>
    </source>
</evidence>
<dbReference type="SUPFAM" id="SSF50978">
    <property type="entry name" value="WD40 repeat-like"/>
    <property type="match status" value="1"/>
</dbReference>
<dbReference type="PANTHER" id="PTHR19854:SF1">
    <property type="entry name" value="GUANINE NUCLEOTIDE-BINDING PROTEIN SUBUNIT BETA-LIKE PROTEIN 1"/>
    <property type="match status" value="1"/>
</dbReference>
<protein>
    <recommendedName>
        <fullName evidence="4">ASTRA-associated protein 1</fullName>
    </recommendedName>
</protein>
<comment type="similarity">
    <text evidence="3">Belongs to the WD repeat ASA1 family.</text>
</comment>
<reference evidence="6 7" key="1">
    <citation type="journal article" date="2019" name="Sci. Rep.">
        <title>Comparative genomics of chytrid fungi reveal insights into the obligate biotrophic and pathogenic lifestyle of Synchytrium endobioticum.</title>
        <authorList>
            <person name="van de Vossenberg B.T.L.H."/>
            <person name="Warris S."/>
            <person name="Nguyen H.D.T."/>
            <person name="van Gent-Pelzer M.P.E."/>
            <person name="Joly D.L."/>
            <person name="van de Geest H.C."/>
            <person name="Bonants P.J.M."/>
            <person name="Smith D.S."/>
            <person name="Levesque C.A."/>
            <person name="van der Lee T.A.J."/>
        </authorList>
    </citation>
    <scope>NUCLEOTIDE SEQUENCE [LARGE SCALE GENOMIC DNA]</scope>
    <source>
        <strain evidence="6 7">LEV6574</strain>
    </source>
</reference>
<dbReference type="Gene3D" id="2.130.10.10">
    <property type="entry name" value="YVTN repeat-like/Quinoprotein amine dehydrogenase"/>
    <property type="match status" value="2"/>
</dbReference>
<dbReference type="InterPro" id="IPR001680">
    <property type="entry name" value="WD40_rpt"/>
</dbReference>
<dbReference type="SMART" id="SM00320">
    <property type="entry name" value="WD40"/>
    <property type="match status" value="6"/>
</dbReference>
<sequence>MQRDSAPAPEAEFLFRGHESDVRAVSFLPDGRGLLSADAAGVIVIWSLDTKRPLRKWQAHSRVIYAMEVIQGTSSAPTMSLMILSQARDGLLRVWDARQVMDVNVLNEDVQCVLELPVNPLTFCRFSWCVTNAPHHLLLALSNLDNSERIDVYNLTQQQFITKAIHTTLKSGMCLCTKLFNQPPPSDTSTPKLAAGYEDGSVTIWAALHASMIGRIDIFKEPIFSLDVHHEGLKGVAAGAENRIATFSIEFDEAGSTKSLQYALLPSAGIADVAIRGDGRIVATAGWDSKIRIFAMKKLRPLAVLTAHRDGVQCVAFAWKSHWPDSRERENEWASLLATGSKDKRLLTRETIRGEKIEEKKTPVQAHPGNPWMGT</sequence>
<name>A0A507D2Z1_9FUNG</name>
<proteinExistence type="inferred from homology"/>
<evidence type="ECO:0000256" key="5">
    <source>
        <dbReference type="PROSITE-ProRule" id="PRU00221"/>
    </source>
</evidence>
<feature type="repeat" description="WD" evidence="5">
    <location>
        <begin position="15"/>
        <end position="56"/>
    </location>
</feature>
<keyword evidence="2" id="KW-0677">Repeat</keyword>
<dbReference type="OrthoDB" id="7668193at2759"/>
<organism evidence="6 7">
    <name type="scientific">Synchytrium endobioticum</name>
    <dbReference type="NCBI Taxonomy" id="286115"/>
    <lineage>
        <taxon>Eukaryota</taxon>
        <taxon>Fungi</taxon>
        <taxon>Fungi incertae sedis</taxon>
        <taxon>Chytridiomycota</taxon>
        <taxon>Chytridiomycota incertae sedis</taxon>
        <taxon>Chytridiomycetes</taxon>
        <taxon>Synchytriales</taxon>
        <taxon>Synchytriaceae</taxon>
        <taxon>Synchytrium</taxon>
    </lineage>
</organism>
<dbReference type="Pfam" id="PF00400">
    <property type="entry name" value="WD40"/>
    <property type="match status" value="3"/>
</dbReference>
<evidence type="ECO:0000313" key="6">
    <source>
        <dbReference type="EMBL" id="TPX45671.1"/>
    </source>
</evidence>
<comment type="caution">
    <text evidence="6">The sequence shown here is derived from an EMBL/GenBank/DDBJ whole genome shotgun (WGS) entry which is preliminary data.</text>
</comment>
<dbReference type="EMBL" id="QEAM01000134">
    <property type="protein sequence ID" value="TPX45671.1"/>
    <property type="molecule type" value="Genomic_DNA"/>
</dbReference>
<dbReference type="Proteomes" id="UP000320475">
    <property type="component" value="Unassembled WGS sequence"/>
</dbReference>
<gene>
    <name evidence="6" type="ORF">SeLEV6574_g03737</name>
</gene>
<dbReference type="AlphaFoldDB" id="A0A507D2Z1"/>
<dbReference type="PROSITE" id="PS50294">
    <property type="entry name" value="WD_REPEATS_REGION"/>
    <property type="match status" value="1"/>
</dbReference>
<evidence type="ECO:0000256" key="3">
    <source>
        <dbReference type="ARBA" id="ARBA00037931"/>
    </source>
</evidence>
<accession>A0A507D2Z1</accession>
<evidence type="ECO:0000256" key="1">
    <source>
        <dbReference type="ARBA" id="ARBA00022574"/>
    </source>
</evidence>
<dbReference type="VEuPathDB" id="FungiDB:SeMB42_g05457"/>
<dbReference type="InterPro" id="IPR015943">
    <property type="entry name" value="WD40/YVTN_repeat-like_dom_sf"/>
</dbReference>
<dbReference type="InterPro" id="IPR036322">
    <property type="entry name" value="WD40_repeat_dom_sf"/>
</dbReference>
<evidence type="ECO:0000256" key="2">
    <source>
        <dbReference type="ARBA" id="ARBA00022737"/>
    </source>
</evidence>
<evidence type="ECO:0000313" key="7">
    <source>
        <dbReference type="Proteomes" id="UP000320475"/>
    </source>
</evidence>
<dbReference type="PANTHER" id="PTHR19854">
    <property type="entry name" value="TRANSDUCIN BETA-LIKE 3"/>
    <property type="match status" value="1"/>
</dbReference>
<dbReference type="PROSITE" id="PS50082">
    <property type="entry name" value="WD_REPEATS_2"/>
    <property type="match status" value="1"/>
</dbReference>